<dbReference type="Gene3D" id="3.30.420.10">
    <property type="entry name" value="Ribonuclease H-like superfamily/Ribonuclease H"/>
    <property type="match status" value="1"/>
</dbReference>
<name>A0ABQ5BE00_9ASTR</name>
<gene>
    <name evidence="2" type="ORF">Tco_0859526</name>
</gene>
<proteinExistence type="predicted"/>
<dbReference type="PANTHER" id="PTHR37984">
    <property type="entry name" value="PROTEIN CBG26694"/>
    <property type="match status" value="1"/>
</dbReference>
<dbReference type="InterPro" id="IPR050951">
    <property type="entry name" value="Retrovirus_Pol_polyprotein"/>
</dbReference>
<protein>
    <submittedName>
        <fullName evidence="2">Reverse transcriptase domain-containing protein</fullName>
    </submittedName>
</protein>
<dbReference type="InterPro" id="IPR012337">
    <property type="entry name" value="RNaseH-like_sf"/>
</dbReference>
<keyword evidence="2" id="KW-0695">RNA-directed DNA polymerase</keyword>
<evidence type="ECO:0000313" key="3">
    <source>
        <dbReference type="Proteomes" id="UP001151760"/>
    </source>
</evidence>
<reference evidence="2" key="1">
    <citation type="journal article" date="2022" name="Int. J. Mol. Sci.">
        <title>Draft Genome of Tanacetum Coccineum: Genomic Comparison of Closely Related Tanacetum-Family Plants.</title>
        <authorList>
            <person name="Yamashiro T."/>
            <person name="Shiraishi A."/>
            <person name="Nakayama K."/>
            <person name="Satake H."/>
        </authorList>
    </citation>
    <scope>NUCLEOTIDE SEQUENCE</scope>
</reference>
<keyword evidence="2" id="KW-0548">Nucleotidyltransferase</keyword>
<comment type="caution">
    <text evidence="2">The sequence shown here is derived from an EMBL/GenBank/DDBJ whole genome shotgun (WGS) entry which is preliminary data.</text>
</comment>
<organism evidence="2 3">
    <name type="scientific">Tanacetum coccineum</name>
    <dbReference type="NCBI Taxonomy" id="301880"/>
    <lineage>
        <taxon>Eukaryota</taxon>
        <taxon>Viridiplantae</taxon>
        <taxon>Streptophyta</taxon>
        <taxon>Embryophyta</taxon>
        <taxon>Tracheophyta</taxon>
        <taxon>Spermatophyta</taxon>
        <taxon>Magnoliopsida</taxon>
        <taxon>eudicotyledons</taxon>
        <taxon>Gunneridae</taxon>
        <taxon>Pentapetalae</taxon>
        <taxon>asterids</taxon>
        <taxon>campanulids</taxon>
        <taxon>Asterales</taxon>
        <taxon>Asteraceae</taxon>
        <taxon>Asteroideae</taxon>
        <taxon>Anthemideae</taxon>
        <taxon>Anthemidinae</taxon>
        <taxon>Tanacetum</taxon>
    </lineage>
</organism>
<dbReference type="SUPFAM" id="SSF53098">
    <property type="entry name" value="Ribonuclease H-like"/>
    <property type="match status" value="1"/>
</dbReference>
<keyword evidence="2" id="KW-0808">Transferase</keyword>
<feature type="domain" description="Integrase catalytic" evidence="1">
    <location>
        <begin position="1"/>
        <end position="129"/>
    </location>
</feature>
<evidence type="ECO:0000313" key="2">
    <source>
        <dbReference type="EMBL" id="GJT12484.1"/>
    </source>
</evidence>
<keyword evidence="3" id="KW-1185">Reference proteome</keyword>
<dbReference type="GO" id="GO:0003964">
    <property type="term" value="F:RNA-directed DNA polymerase activity"/>
    <property type="evidence" value="ECO:0007669"/>
    <property type="project" value="UniProtKB-KW"/>
</dbReference>
<dbReference type="PROSITE" id="PS50994">
    <property type="entry name" value="INTEGRASE"/>
    <property type="match status" value="1"/>
</dbReference>
<dbReference type="InterPro" id="IPR036397">
    <property type="entry name" value="RNaseH_sf"/>
</dbReference>
<dbReference type="InterPro" id="IPR001584">
    <property type="entry name" value="Integrase_cat-core"/>
</dbReference>
<dbReference type="EMBL" id="BQNB010013151">
    <property type="protein sequence ID" value="GJT12484.1"/>
    <property type="molecule type" value="Genomic_DNA"/>
</dbReference>
<dbReference type="Proteomes" id="UP001151760">
    <property type="component" value="Unassembled WGS sequence"/>
</dbReference>
<evidence type="ECO:0000259" key="1">
    <source>
        <dbReference type="PROSITE" id="PS50994"/>
    </source>
</evidence>
<sequence>MGPFPSSNGNKYILVAIDYVSKWVEAQAFPTSDARNVVNFLKRLFARFGIPKALISNRGTRFCNHQIEKAMKRYRVVHRFSTAYHPQNNGQVENTNRVLKRILEKDIRNNGKDWSHKLDDALWAFQTAF</sequence>
<dbReference type="PANTHER" id="PTHR37984:SF5">
    <property type="entry name" value="PROTEIN NYNRIN-LIKE"/>
    <property type="match status" value="1"/>
</dbReference>
<reference evidence="2" key="2">
    <citation type="submission" date="2022-01" db="EMBL/GenBank/DDBJ databases">
        <authorList>
            <person name="Yamashiro T."/>
            <person name="Shiraishi A."/>
            <person name="Satake H."/>
            <person name="Nakayama K."/>
        </authorList>
    </citation>
    <scope>NUCLEOTIDE SEQUENCE</scope>
</reference>
<dbReference type="Pfam" id="PF00665">
    <property type="entry name" value="rve"/>
    <property type="match status" value="1"/>
</dbReference>
<accession>A0ABQ5BE00</accession>